<sequence length="58" mass="6863">MPHQYRDLHEMIRQDGEINQFFSSLPSYVQETICQRADNIHNPEALRRYADNLLSGDK</sequence>
<dbReference type="Proteomes" id="UP000660861">
    <property type="component" value="Unassembled WGS sequence"/>
</dbReference>
<proteinExistence type="predicted"/>
<gene>
    <name evidence="1" type="ORF">H8709_00735</name>
</gene>
<reference evidence="1" key="1">
    <citation type="submission" date="2020-08" db="EMBL/GenBank/DDBJ databases">
        <title>Genome public.</title>
        <authorList>
            <person name="Liu C."/>
            <person name="Sun Q."/>
        </authorList>
    </citation>
    <scope>NUCLEOTIDE SEQUENCE</scope>
    <source>
        <strain evidence="1">NSJ-54</strain>
    </source>
</reference>
<evidence type="ECO:0000313" key="2">
    <source>
        <dbReference type="Proteomes" id="UP000660861"/>
    </source>
</evidence>
<organism evidence="1 2">
    <name type="scientific">Zongyangia hominis</name>
    <dbReference type="NCBI Taxonomy" id="2763677"/>
    <lineage>
        <taxon>Bacteria</taxon>
        <taxon>Bacillati</taxon>
        <taxon>Bacillota</taxon>
        <taxon>Clostridia</taxon>
        <taxon>Eubacteriales</taxon>
        <taxon>Oscillospiraceae</taxon>
        <taxon>Zongyangia</taxon>
    </lineage>
</organism>
<evidence type="ECO:0000313" key="1">
    <source>
        <dbReference type="EMBL" id="MBC8569355.1"/>
    </source>
</evidence>
<accession>A0A926IAQ5</accession>
<protein>
    <submittedName>
        <fullName evidence="1">Uncharacterized protein</fullName>
    </submittedName>
</protein>
<dbReference type="AlphaFoldDB" id="A0A926IAQ5"/>
<comment type="caution">
    <text evidence="1">The sequence shown here is derived from an EMBL/GenBank/DDBJ whole genome shotgun (WGS) entry which is preliminary data.</text>
</comment>
<dbReference type="EMBL" id="JACRTC010000001">
    <property type="protein sequence ID" value="MBC8569355.1"/>
    <property type="molecule type" value="Genomic_DNA"/>
</dbReference>
<keyword evidence="2" id="KW-1185">Reference proteome</keyword>
<name>A0A926IAQ5_9FIRM</name>